<dbReference type="RefSeq" id="WP_146616312.1">
    <property type="nucleotide sequence ID" value="NZ_QLMA01000009.1"/>
</dbReference>
<evidence type="ECO:0000313" key="2">
    <source>
        <dbReference type="Proteomes" id="UP000249819"/>
    </source>
</evidence>
<organism evidence="1 2">
    <name type="scientific">Chitinophaga dinghuensis</name>
    <dbReference type="NCBI Taxonomy" id="1539050"/>
    <lineage>
        <taxon>Bacteria</taxon>
        <taxon>Pseudomonadati</taxon>
        <taxon>Bacteroidota</taxon>
        <taxon>Chitinophagia</taxon>
        <taxon>Chitinophagales</taxon>
        <taxon>Chitinophagaceae</taxon>
        <taxon>Chitinophaga</taxon>
    </lineage>
</organism>
<evidence type="ECO:0000313" key="1">
    <source>
        <dbReference type="EMBL" id="RAJ75689.1"/>
    </source>
</evidence>
<accession>A0A327VQE8</accession>
<dbReference type="OrthoDB" id="7054664at2"/>
<proteinExistence type="predicted"/>
<protein>
    <submittedName>
        <fullName evidence="1">Uncharacterized protein</fullName>
    </submittedName>
</protein>
<name>A0A327VQE8_9BACT</name>
<reference evidence="1 2" key="1">
    <citation type="submission" date="2018-06" db="EMBL/GenBank/DDBJ databases">
        <title>Genomic Encyclopedia of Archaeal and Bacterial Type Strains, Phase II (KMG-II): from individual species to whole genera.</title>
        <authorList>
            <person name="Goeker M."/>
        </authorList>
    </citation>
    <scope>NUCLEOTIDE SEQUENCE [LARGE SCALE GENOMIC DNA]</scope>
    <source>
        <strain evidence="1 2">DSM 29821</strain>
    </source>
</reference>
<dbReference type="Proteomes" id="UP000249819">
    <property type="component" value="Unassembled WGS sequence"/>
</dbReference>
<gene>
    <name evidence="1" type="ORF">CLV59_109303</name>
</gene>
<sequence length="284" mass="32717">MQPQENNEKNQYIKESELRKMLQGMQQRGYRFPDKSAFRNKVLAMTGIDLDTSAFNDVRLAVTKDDGPTLWAIRHVGLLIPAEELDYIALSYDQHGQIIDRPLEKWDTAIFQDMISLNRLLIKDDATQLRSVMERFPELGYEVVFYDGYTGNKALTRKMIDEIEDDREGLESFGRAVYGWMPALGKLGVRTEMLERILEVNPDLLVNAGELCRELRIEKVAVVHIAHLLEASLKADITGFVDELCITDRALIKDIREHNYYKLPLLEARIKAFSRNIKNDTPIE</sequence>
<dbReference type="AlphaFoldDB" id="A0A327VQE8"/>
<comment type="caution">
    <text evidence="1">The sequence shown here is derived from an EMBL/GenBank/DDBJ whole genome shotgun (WGS) entry which is preliminary data.</text>
</comment>
<dbReference type="EMBL" id="QLMA01000009">
    <property type="protein sequence ID" value="RAJ75689.1"/>
    <property type="molecule type" value="Genomic_DNA"/>
</dbReference>
<keyword evidence="2" id="KW-1185">Reference proteome</keyword>